<dbReference type="Proteomes" id="UP000818624">
    <property type="component" value="Chromosome 6"/>
</dbReference>
<gene>
    <name evidence="13" type="ORF">GLX27_004496</name>
</gene>
<evidence type="ECO:0000313" key="13">
    <source>
        <dbReference type="EMBL" id="WFD49811.1"/>
    </source>
</evidence>
<evidence type="ECO:0000256" key="11">
    <source>
        <dbReference type="SAM" id="MobiDB-lite"/>
    </source>
</evidence>
<dbReference type="EC" id="3.5.1.41" evidence="9"/>
<dbReference type="InterPro" id="IPR050248">
    <property type="entry name" value="Polysacc_deacetylase_ArnD"/>
</dbReference>
<keyword evidence="8" id="KW-0624">Polysaccharide degradation</keyword>
<dbReference type="PANTHER" id="PTHR10587">
    <property type="entry name" value="GLYCOSYL TRANSFERASE-RELATED"/>
    <property type="match status" value="1"/>
</dbReference>
<dbReference type="PANTHER" id="PTHR10587:SF98">
    <property type="entry name" value="CHITIN DEACETYLASE"/>
    <property type="match status" value="1"/>
</dbReference>
<keyword evidence="5" id="KW-0119">Carbohydrate metabolism</keyword>
<comment type="catalytic activity">
    <reaction evidence="10">
        <text>[(1-&gt;4)-N-acetyl-beta-D-glucosaminyl](n) + n H2O = chitosan + n acetate</text>
        <dbReference type="Rhea" id="RHEA:10464"/>
        <dbReference type="Rhea" id="RHEA-COMP:9593"/>
        <dbReference type="Rhea" id="RHEA-COMP:9597"/>
        <dbReference type="ChEBI" id="CHEBI:15377"/>
        <dbReference type="ChEBI" id="CHEBI:17029"/>
        <dbReference type="ChEBI" id="CHEBI:30089"/>
        <dbReference type="ChEBI" id="CHEBI:57704"/>
        <dbReference type="EC" id="3.5.1.41"/>
    </reaction>
    <physiologicalReaction direction="left-to-right" evidence="10">
        <dbReference type="Rhea" id="RHEA:10465"/>
    </physiologicalReaction>
</comment>
<evidence type="ECO:0000256" key="10">
    <source>
        <dbReference type="ARBA" id="ARBA00048494"/>
    </source>
</evidence>
<dbReference type="Gene3D" id="3.20.20.370">
    <property type="entry name" value="Glycoside hydrolase/deacetylase"/>
    <property type="match status" value="1"/>
</dbReference>
<keyword evidence="7" id="KW-0449">Lipoprotein</keyword>
<organism evidence="13 14">
    <name type="scientific">Malassezia furfur</name>
    <name type="common">Pityriasis versicolor infection agent</name>
    <name type="synonym">Pityrosporum furfur</name>
    <dbReference type="NCBI Taxonomy" id="55194"/>
    <lineage>
        <taxon>Eukaryota</taxon>
        <taxon>Fungi</taxon>
        <taxon>Dikarya</taxon>
        <taxon>Basidiomycota</taxon>
        <taxon>Ustilaginomycotina</taxon>
        <taxon>Malasseziomycetes</taxon>
        <taxon>Malasseziales</taxon>
        <taxon>Malasseziaceae</taxon>
        <taxon>Malassezia</taxon>
    </lineage>
</organism>
<keyword evidence="4" id="KW-0146">Chitin degradation</keyword>
<comment type="subcellular location">
    <subcellularLocation>
        <location evidence="2">Cell membrane</location>
        <topology evidence="2">Lipid-anchor</topology>
        <topology evidence="2">GPI-anchor</topology>
    </subcellularLocation>
</comment>
<name>A0ABY8EW76_MALFU</name>
<sequence length="466" mass="50467">MQVIPGELEARNIAEPARPTNRVVRGHAFSRRAGATNAAEYAQISDPSQECSAYGDDQVTQMKNQNDFPTVSEIASIVQGDDEANSLWSDIQKSGIIPSNVDVKPQQGNDHMGISMGSYNSQEDPDCWWSANQCVTPKHEGLPSDLASCPEPDTWGLTFDDGPNCTHNSFYDFLSQNKLKATMFYIGSNVVNWPYQAQRGVVDGHDICVHTWSHRYMTTLESDQVFAELYYTAKVIKQITGVTPTCWRPPYGDVDDRVRAIAYGLGMRTILWEDDTNDWKILPEPNGLPTSQIDQNYQSIIDKASSESPIVLTHEINAHTMKEFQKMYPKIKDAYKNVVPLTACQNVTQPYPDSDIKYPAFSDFVGGNVNASGLPSGDSIKVDASAKYQPSNLNDTKVGYGHPQSGSDASSGSSSSSSSGSSDSSKSSTDDSSSSNNNNGAAGLVASQASLAALSGAALLSLLAVL</sequence>
<evidence type="ECO:0000259" key="12">
    <source>
        <dbReference type="PROSITE" id="PS51677"/>
    </source>
</evidence>
<reference evidence="13 14" key="1">
    <citation type="journal article" date="2020" name="Elife">
        <title>Loss of centromere function drives karyotype evolution in closely related Malassezia species.</title>
        <authorList>
            <person name="Sankaranarayanan S.R."/>
            <person name="Ianiri G."/>
            <person name="Coelho M.A."/>
            <person name="Reza M.H."/>
            <person name="Thimmappa B.C."/>
            <person name="Ganguly P."/>
            <person name="Vadnala R.N."/>
            <person name="Sun S."/>
            <person name="Siddharthan R."/>
            <person name="Tellgren-Roth C."/>
            <person name="Dawson T.L."/>
            <person name="Heitman J."/>
            <person name="Sanyal K."/>
        </authorList>
    </citation>
    <scope>NUCLEOTIDE SEQUENCE [LARGE SCALE GENOMIC DNA]</scope>
    <source>
        <strain evidence="13">CBS14141</strain>
    </source>
</reference>
<dbReference type="InterPro" id="IPR011330">
    <property type="entry name" value="Glyco_hydro/deAcase_b/a-brl"/>
</dbReference>
<dbReference type="Pfam" id="PF01522">
    <property type="entry name" value="Polysacc_deac_1"/>
    <property type="match status" value="1"/>
</dbReference>
<keyword evidence="3" id="KW-0336">GPI-anchor</keyword>
<dbReference type="EMBL" id="CP046239">
    <property type="protein sequence ID" value="WFD49811.1"/>
    <property type="molecule type" value="Genomic_DNA"/>
</dbReference>
<evidence type="ECO:0000256" key="9">
    <source>
        <dbReference type="ARBA" id="ARBA00024056"/>
    </source>
</evidence>
<protein>
    <recommendedName>
        <fullName evidence="9">chitin deacetylase</fullName>
        <ecNumber evidence="9">3.5.1.41</ecNumber>
    </recommendedName>
</protein>
<keyword evidence="3" id="KW-0325">Glycoprotein</keyword>
<dbReference type="CDD" id="cd10952">
    <property type="entry name" value="CE4_MrCDA_like"/>
    <property type="match status" value="1"/>
</dbReference>
<dbReference type="PROSITE" id="PS51677">
    <property type="entry name" value="NODB"/>
    <property type="match status" value="1"/>
</dbReference>
<evidence type="ECO:0000256" key="2">
    <source>
        <dbReference type="ARBA" id="ARBA00004609"/>
    </source>
</evidence>
<dbReference type="SUPFAM" id="SSF88713">
    <property type="entry name" value="Glycoside hydrolase/deacetylase"/>
    <property type="match status" value="1"/>
</dbReference>
<evidence type="ECO:0000256" key="3">
    <source>
        <dbReference type="ARBA" id="ARBA00022622"/>
    </source>
</evidence>
<keyword evidence="3" id="KW-0472">Membrane</keyword>
<evidence type="ECO:0000256" key="7">
    <source>
        <dbReference type="ARBA" id="ARBA00023288"/>
    </source>
</evidence>
<evidence type="ECO:0000256" key="6">
    <source>
        <dbReference type="ARBA" id="ARBA00023285"/>
    </source>
</evidence>
<evidence type="ECO:0000256" key="1">
    <source>
        <dbReference type="ARBA" id="ARBA00001941"/>
    </source>
</evidence>
<feature type="region of interest" description="Disordered" evidence="11">
    <location>
        <begin position="392"/>
        <end position="440"/>
    </location>
</feature>
<feature type="domain" description="NodB homology" evidence="12">
    <location>
        <begin position="153"/>
        <end position="339"/>
    </location>
</feature>
<evidence type="ECO:0000256" key="8">
    <source>
        <dbReference type="ARBA" id="ARBA00023326"/>
    </source>
</evidence>
<feature type="compositionally biased region" description="Low complexity" evidence="11">
    <location>
        <begin position="405"/>
        <end position="440"/>
    </location>
</feature>
<evidence type="ECO:0000313" key="14">
    <source>
        <dbReference type="Proteomes" id="UP000818624"/>
    </source>
</evidence>
<proteinExistence type="predicted"/>
<keyword evidence="6" id="KW-0170">Cobalt</keyword>
<dbReference type="InterPro" id="IPR002509">
    <property type="entry name" value="NODB_dom"/>
</dbReference>
<comment type="cofactor">
    <cofactor evidence="1">
        <name>Co(2+)</name>
        <dbReference type="ChEBI" id="CHEBI:48828"/>
    </cofactor>
</comment>
<keyword evidence="14" id="KW-1185">Reference proteome</keyword>
<evidence type="ECO:0000256" key="5">
    <source>
        <dbReference type="ARBA" id="ARBA00023277"/>
    </source>
</evidence>
<evidence type="ECO:0000256" key="4">
    <source>
        <dbReference type="ARBA" id="ARBA00023024"/>
    </source>
</evidence>
<accession>A0ABY8EW76</accession>